<dbReference type="EMBL" id="JH971389">
    <property type="protein sequence ID" value="EKM79819.1"/>
    <property type="molecule type" value="Genomic_DNA"/>
</dbReference>
<dbReference type="AlphaFoldDB" id="K5VZ76"/>
<dbReference type="STRING" id="597362.K5VZ76"/>
<keyword evidence="4" id="KW-1185">Reference proteome</keyword>
<feature type="region of interest" description="Disordered" evidence="2">
    <location>
        <begin position="340"/>
        <end position="363"/>
    </location>
</feature>
<feature type="compositionally biased region" description="Low complexity" evidence="2">
    <location>
        <begin position="929"/>
        <end position="942"/>
    </location>
</feature>
<accession>K5VZ76</accession>
<sequence length="1025" mass="113514">MSARGLSTSRPTTPESPSTSSLHRAMTTVDDLTQALSNFSQVTAPDPVTNLTCCCGLKDCENSQVWLEHKSQLESRLTLSAGTVLWESIEVGQALLQRHEAYIRQHEARLRSNTYLNTRRQNHVSDSEDDEDETIVFKQEQYDAQYAALFKEKQTLEKRLNQAIVNNEVTEVSNKTLLQELNDARATISRLTAHHARSIGWDTRLTAALRERDDMQQERDSESHRARLAESRFEALKDKTVKLQAEARRLQDSAEEKRSHRLESSLSLLQDVRTRIESIREAKQGHAHTMDGYEEITKILESLVQDNETLKHDNDELQQLLSHSREDFASLQEEYEEYKANPVISRSGATTPNSRHSHRPSIVSIHSRDYPVFTNERKLRRYPDLVVPEPNAPLSPPDSLSPHDWRWTHKKAASLKSPSPISPSRPSLEIENDQDNGNVATERRRSPRPLLLLSKSRGVQTESGSQSPLPPLASSPMPSLMPSLSPYERSETSSFSESSSAQMTSLIERISTLLARMLQTDPLSLTNRLKRQHLQGADISHLSKSTISHIVSDVNSLRQQYRSLLEEEKAALLVTRKDLRGLFKFFRDVFTELAQIRGVLNEVILDPTMASKVSQRALYPEDIDAPANPGAQSWITPISKFLFFPPRAVTPPPLLTSSSSARNRNPRFVPKSGPALAASATTVNVEFSGVGGKSTTNTIAAPVAVARTPPAEGTTTLMDIFAGAPQISASTSTGTDNWVVVSPQEQTRPMASLVQLGQEFEGHFLSLEAEGSRTIGRNTTLPMPQAGITRAVDAVIDESQNHGAPLLQRTLRRRGLSDSSIHTTFATHGDQPQESPRAGRRQAQPHRALADVFRTAWPDSSSVFQALSRTVQNLKLSGSAGSGPQSSSTITSRSTMETTPIPSVPSEQAATEDATKLQSQSQLPDRPRTPNSSKHSSSTLTTLGRITSSPTKLPPVTSSKLPKERRAVTINHRKGARTDFMSWAPTTFMLDSATSASDPFAVRNVVGSFREESFMHRTPRNGTEI</sequence>
<reference evidence="4" key="1">
    <citation type="journal article" date="2012" name="Proc. Natl. Acad. Sci. U.S.A.">
        <title>Genome sequence of the button mushroom Agaricus bisporus reveals mechanisms governing adaptation to a humic-rich ecological niche.</title>
        <authorList>
            <person name="Morin E."/>
            <person name="Kohler A."/>
            <person name="Baker A.R."/>
            <person name="Foulongne-Oriol M."/>
            <person name="Lombard V."/>
            <person name="Nagy L.G."/>
            <person name="Ohm R.A."/>
            <person name="Patyshakuliyeva A."/>
            <person name="Brun A."/>
            <person name="Aerts A.L."/>
            <person name="Bailey A.M."/>
            <person name="Billette C."/>
            <person name="Coutinho P.M."/>
            <person name="Deakin G."/>
            <person name="Doddapaneni H."/>
            <person name="Floudas D."/>
            <person name="Grimwood J."/>
            <person name="Hilden K."/>
            <person name="Kuees U."/>
            <person name="LaButti K.M."/>
            <person name="Lapidus A."/>
            <person name="Lindquist E.A."/>
            <person name="Lucas S.M."/>
            <person name="Murat C."/>
            <person name="Riley R.W."/>
            <person name="Salamov A.A."/>
            <person name="Schmutz J."/>
            <person name="Subramanian V."/>
            <person name="Woesten H.A.B."/>
            <person name="Xu J."/>
            <person name="Eastwood D.C."/>
            <person name="Foster G.D."/>
            <person name="Sonnenberg A.S."/>
            <person name="Cullen D."/>
            <person name="de Vries R.P."/>
            <person name="Lundell T."/>
            <person name="Hibbett D.S."/>
            <person name="Henrissat B."/>
            <person name="Burton K.S."/>
            <person name="Kerrigan R.W."/>
            <person name="Challen M.P."/>
            <person name="Grigoriev I.V."/>
            <person name="Martin F."/>
        </authorList>
    </citation>
    <scope>NUCLEOTIDE SEQUENCE [LARGE SCALE GENOMIC DNA]</scope>
    <source>
        <strain evidence="4">JB137-S8 / ATCC MYA-4627 / FGSC 10392</strain>
    </source>
</reference>
<dbReference type="OrthoDB" id="4088568at2759"/>
<protein>
    <submittedName>
        <fullName evidence="3">Uncharacterized protein</fullName>
    </submittedName>
</protein>
<dbReference type="RefSeq" id="XP_007329147.1">
    <property type="nucleotide sequence ID" value="XM_007329085.1"/>
</dbReference>
<feature type="region of interest" description="Disordered" evidence="2">
    <location>
        <begin position="822"/>
        <end position="846"/>
    </location>
</feature>
<feature type="region of interest" description="Disordered" evidence="2">
    <location>
        <begin position="411"/>
        <end position="500"/>
    </location>
</feature>
<dbReference type="Proteomes" id="UP000008493">
    <property type="component" value="Unassembled WGS sequence"/>
</dbReference>
<evidence type="ECO:0000313" key="3">
    <source>
        <dbReference type="EMBL" id="EKM79819.1"/>
    </source>
</evidence>
<feature type="compositionally biased region" description="Polar residues" evidence="2">
    <location>
        <begin position="822"/>
        <end position="834"/>
    </location>
</feature>
<feature type="region of interest" description="Disordered" evidence="2">
    <location>
        <begin position="1"/>
        <end position="24"/>
    </location>
</feature>
<organism evidence="3 4">
    <name type="scientific">Agaricus bisporus var. burnettii (strain JB137-S8 / ATCC MYA-4627 / FGSC 10392)</name>
    <name type="common">White button mushroom</name>
    <dbReference type="NCBI Taxonomy" id="597362"/>
    <lineage>
        <taxon>Eukaryota</taxon>
        <taxon>Fungi</taxon>
        <taxon>Dikarya</taxon>
        <taxon>Basidiomycota</taxon>
        <taxon>Agaricomycotina</taxon>
        <taxon>Agaricomycetes</taxon>
        <taxon>Agaricomycetidae</taxon>
        <taxon>Agaricales</taxon>
        <taxon>Agaricineae</taxon>
        <taxon>Agaricaceae</taxon>
        <taxon>Agaricus</taxon>
    </lineage>
</organism>
<dbReference type="GeneID" id="18822251"/>
<evidence type="ECO:0000313" key="4">
    <source>
        <dbReference type="Proteomes" id="UP000008493"/>
    </source>
</evidence>
<gene>
    <name evidence="3" type="ORF">AGABI1DRAFT_106177</name>
</gene>
<feature type="compositionally biased region" description="Polar residues" evidence="2">
    <location>
        <begin position="944"/>
        <end position="960"/>
    </location>
</feature>
<proteinExistence type="predicted"/>
<evidence type="ECO:0000256" key="2">
    <source>
        <dbReference type="SAM" id="MobiDB-lite"/>
    </source>
</evidence>
<evidence type="ECO:0000256" key="1">
    <source>
        <dbReference type="SAM" id="Coils"/>
    </source>
</evidence>
<dbReference type="HOGENOM" id="CLU_008847_0_0_1"/>
<feature type="region of interest" description="Disordered" evidence="2">
    <location>
        <begin position="875"/>
        <end position="964"/>
    </location>
</feature>
<feature type="coiled-coil region" evidence="1">
    <location>
        <begin position="139"/>
        <end position="194"/>
    </location>
</feature>
<feature type="compositionally biased region" description="Low complexity" evidence="2">
    <location>
        <begin position="414"/>
        <end position="429"/>
    </location>
</feature>
<dbReference type="InParanoid" id="K5VZ76"/>
<feature type="compositionally biased region" description="Polar residues" evidence="2">
    <location>
        <begin position="889"/>
        <end position="909"/>
    </location>
</feature>
<dbReference type="eggNOG" id="ENOG502S0V0">
    <property type="taxonomic scope" value="Eukaryota"/>
</dbReference>
<feature type="region of interest" description="Disordered" evidence="2">
    <location>
        <begin position="384"/>
        <end position="403"/>
    </location>
</feature>
<dbReference type="KEGG" id="abp:AGABI1DRAFT106177"/>
<feature type="compositionally biased region" description="Low complexity" evidence="2">
    <location>
        <begin position="474"/>
        <end position="500"/>
    </location>
</feature>
<dbReference type="OMA" id="SETPEYQ"/>
<feature type="coiled-coil region" evidence="1">
    <location>
        <begin position="226"/>
        <end position="253"/>
    </location>
</feature>
<feature type="compositionally biased region" description="Low complexity" evidence="2">
    <location>
        <begin position="7"/>
        <end position="21"/>
    </location>
</feature>
<name>K5VZ76_AGABU</name>
<feature type="compositionally biased region" description="Low complexity" evidence="2">
    <location>
        <begin position="877"/>
        <end position="888"/>
    </location>
</feature>
<keyword evidence="1" id="KW-0175">Coiled coil</keyword>